<keyword evidence="1" id="KW-0472">Membrane</keyword>
<protein>
    <submittedName>
        <fullName evidence="2">Uncharacterized protein</fullName>
    </submittedName>
</protein>
<dbReference type="OrthoDB" id="9180314at2"/>
<dbReference type="eggNOG" id="ENOG5033AKZ">
    <property type="taxonomic scope" value="Bacteria"/>
</dbReference>
<dbReference type="EMBL" id="CP002505">
    <property type="protein sequence ID" value="ADW73457.1"/>
    <property type="molecule type" value="Genomic_DNA"/>
</dbReference>
<sequence length="169" mass="19606">MANNSFLNTETIVSICAIIVSVVSLYVAWKTQRDQSTHNELSVRPLADFLIGDYEDSIFIKIKNHGTGPLIITNFKASTETMEFERIMDALGDIKKDILWDRFTGVLRNRIIGSDKELILLQASFSETEYRQREILRSELCKLTLLLEYHDIYNKKQPSIEKVLNWFSR</sequence>
<dbReference type="AlphaFoldDB" id="A0A0H3FEP1"/>
<dbReference type="Proteomes" id="UP000007257">
    <property type="component" value="Chromosome"/>
</dbReference>
<evidence type="ECO:0000256" key="1">
    <source>
        <dbReference type="SAM" id="Phobius"/>
    </source>
</evidence>
<accession>A0A0H3FEP1</accession>
<name>A0A0H3FEP1_RAHSY</name>
<reference evidence="3" key="1">
    <citation type="submission" date="2011-01" db="EMBL/GenBank/DDBJ databases">
        <title>Complete sequence of chromosome of Rahnella sp. Y9602.</title>
        <authorList>
            <consortium name="US DOE Joint Genome Institute"/>
            <person name="Lucas S."/>
            <person name="Copeland A."/>
            <person name="Lapidus A."/>
            <person name="Cheng J.-F."/>
            <person name="Goodwin L."/>
            <person name="Pitluck S."/>
            <person name="Lu M."/>
            <person name="Detter J.C."/>
            <person name="Han C."/>
            <person name="Tapia R."/>
            <person name="Land M."/>
            <person name="Hauser L."/>
            <person name="Kyrpides N."/>
            <person name="Ivanova N."/>
            <person name="Ovchinnikova G."/>
            <person name="Pagani I."/>
            <person name="Sobecky P.A."/>
            <person name="Martinez R.J."/>
            <person name="Woyke T."/>
        </authorList>
    </citation>
    <scope>NUCLEOTIDE SEQUENCE [LARGE SCALE GENOMIC DNA]</scope>
    <source>
        <strain evidence="3">Y9602</strain>
    </source>
</reference>
<evidence type="ECO:0000313" key="2">
    <source>
        <dbReference type="EMBL" id="ADW73457.1"/>
    </source>
</evidence>
<organism evidence="2 3">
    <name type="scientific">Rahnella sp. (strain Y9602)</name>
    <dbReference type="NCBI Taxonomy" id="2703885"/>
    <lineage>
        <taxon>Bacteria</taxon>
        <taxon>Pseudomonadati</taxon>
        <taxon>Pseudomonadota</taxon>
        <taxon>Gammaproteobacteria</taxon>
        <taxon>Enterobacterales</taxon>
        <taxon>Yersiniaceae</taxon>
        <taxon>Rahnella</taxon>
    </lineage>
</organism>
<reference evidence="2 3" key="2">
    <citation type="journal article" date="2012" name="J. Bacteriol.">
        <title>Complete Genome Sequence of Rahnella sp. Strain Y9602, a Gammaproteobacterium Isolate from Metal- and Radionuclide-Contaminated Soil.</title>
        <authorList>
            <person name="Martinez R.J."/>
            <person name="Bruce D."/>
            <person name="Detter C."/>
            <person name="Goodwin L.A."/>
            <person name="Han J."/>
            <person name="Han C.S."/>
            <person name="Held B."/>
            <person name="Land M.L."/>
            <person name="Mikhailova N."/>
            <person name="Nolan M."/>
            <person name="Pennacchio L."/>
            <person name="Pitluck S."/>
            <person name="Tapia R."/>
            <person name="Woyke T."/>
            <person name="Sobecky P.A."/>
        </authorList>
    </citation>
    <scope>NUCLEOTIDE SEQUENCE [LARGE SCALE GENOMIC DNA]</scope>
    <source>
        <strain evidence="2 3">Y9602</strain>
    </source>
</reference>
<feature type="transmembrane region" description="Helical" evidence="1">
    <location>
        <begin position="12"/>
        <end position="29"/>
    </location>
</feature>
<evidence type="ECO:0000313" key="3">
    <source>
        <dbReference type="Proteomes" id="UP000007257"/>
    </source>
</evidence>
<dbReference type="HOGENOM" id="CLU_1577220_0_0_6"/>
<keyword evidence="1" id="KW-0812">Transmembrane</keyword>
<proteinExistence type="predicted"/>
<dbReference type="KEGG" id="rah:Rahaq_1839"/>
<dbReference type="RefSeq" id="WP_013575159.1">
    <property type="nucleotide sequence ID" value="NC_015061.1"/>
</dbReference>
<gene>
    <name evidence="2" type="ordered locus">Rahaq_1839</name>
</gene>
<keyword evidence="1" id="KW-1133">Transmembrane helix</keyword>